<keyword evidence="1 12" id="KW-0240">DNA-directed RNA polymerase</keyword>
<dbReference type="InterPro" id="IPR013173">
    <property type="entry name" value="DNA_primase_DnaG_DnaB-bd_dom"/>
</dbReference>
<keyword evidence="7 12" id="KW-0863">Zinc-finger</keyword>
<evidence type="ECO:0000256" key="5">
    <source>
        <dbReference type="ARBA" id="ARBA00022705"/>
    </source>
</evidence>
<dbReference type="PROSITE" id="PS50880">
    <property type="entry name" value="TOPRIM"/>
    <property type="match status" value="1"/>
</dbReference>
<comment type="caution">
    <text evidence="17">The sequence shown here is derived from an EMBL/GenBank/DDBJ whole genome shotgun (WGS) entry which is preliminary data.</text>
</comment>
<dbReference type="SUPFAM" id="SSF56731">
    <property type="entry name" value="DNA primase core"/>
    <property type="match status" value="1"/>
</dbReference>
<reference evidence="17 18" key="1">
    <citation type="submission" date="2020-08" db="EMBL/GenBank/DDBJ databases">
        <title>Sequencing the genomes of 1000 actinobacteria strains.</title>
        <authorList>
            <person name="Klenk H.-P."/>
        </authorList>
    </citation>
    <scope>NUCLEOTIDE SEQUENCE [LARGE SCALE GENOMIC DNA]</scope>
    <source>
        <strain evidence="17 18">DSM 17945</strain>
    </source>
</reference>
<dbReference type="RefSeq" id="WP_184171939.1">
    <property type="nucleotide sequence ID" value="NZ_BAABAG010000007.1"/>
</dbReference>
<sequence length="648" mass="71070">MAGLILRKDIDLVRERTDLKAVVEEFVTLRSAGVGSFKGLCPFHDERTPSFHVRPGVGTYHCFGCGEHGDVISFLMELEHTTFTETVERLAARVGVELHYEDGGTGPDKAETGRRRRLLEANKVADEFYRRALGSAEAQTGRDFLTQRGFTQEHAEQFGLGYAPQGWSHLLDHLRQKGFRDEELRASGLFSEGQRGLYDRFRGRLLWPIRDMTGATIGFGARKLYDDDPGPKYLNTPETPLYKKSQVLYGIDLAKRTIAKERQLVLVEGYTDVMAAHLAGVGTAVATCGTAFGADHIKVARRLISDDGTGGEVIFTFDGDEAGQKAALKAFDEDHRFLAKTYVAVEPSGMDPCDLRMQQGDEAVRALIASRRPLFEFAIRAGLKDYDLDTVEGRAGALRHAAPIVAGIKDAVLRPGYERELAGWLGLDPNAVHRAVAAAGRGQRRGGGSEPERGPEPDQGRGQGRGPAPEGPSVGPQGRHGEAAAPAPQVLVPVDPRDPVARRERESLEVVLQHPTLLSAEQWTALYAARFTIPQYAAVHHGVKVAGSSGATPQRWVDAVRDAVPQEVAGVVSELAVRDLPARTPADVDRYCRDIMNRLFALQIVHRKEELLGRLQRLGPHGDPAEFTALNSELMELEARRRALRADD</sequence>
<evidence type="ECO:0000256" key="6">
    <source>
        <dbReference type="ARBA" id="ARBA00022723"/>
    </source>
</evidence>
<dbReference type="PANTHER" id="PTHR30313">
    <property type="entry name" value="DNA PRIMASE"/>
    <property type="match status" value="1"/>
</dbReference>
<feature type="region of interest" description="Disordered" evidence="15">
    <location>
        <begin position="438"/>
        <end position="494"/>
    </location>
</feature>
<evidence type="ECO:0000256" key="11">
    <source>
        <dbReference type="ARBA" id="ARBA00023163"/>
    </source>
</evidence>
<evidence type="ECO:0000256" key="12">
    <source>
        <dbReference type="HAMAP-Rule" id="MF_00974"/>
    </source>
</evidence>
<dbReference type="InterPro" id="IPR050219">
    <property type="entry name" value="DnaG_primase"/>
</dbReference>
<dbReference type="AlphaFoldDB" id="A0A7W9N0F4"/>
<dbReference type="SMART" id="SM00493">
    <property type="entry name" value="TOPRIM"/>
    <property type="match status" value="1"/>
</dbReference>
<evidence type="ECO:0000256" key="9">
    <source>
        <dbReference type="ARBA" id="ARBA00022842"/>
    </source>
</evidence>
<feature type="compositionally biased region" description="Low complexity" evidence="15">
    <location>
        <begin position="483"/>
        <end position="494"/>
    </location>
</feature>
<dbReference type="InterPro" id="IPR037068">
    <property type="entry name" value="DNA_primase_core_N_sf"/>
</dbReference>
<feature type="domain" description="Toprim" evidence="16">
    <location>
        <begin position="262"/>
        <end position="347"/>
    </location>
</feature>
<dbReference type="GO" id="GO:0005737">
    <property type="term" value="C:cytoplasm"/>
    <property type="evidence" value="ECO:0007669"/>
    <property type="project" value="TreeGrafter"/>
</dbReference>
<evidence type="ECO:0000256" key="14">
    <source>
        <dbReference type="PIRSR" id="PIRSR002811-1"/>
    </source>
</evidence>
<comment type="cofactor">
    <cofactor evidence="12 13 14">
        <name>Zn(2+)</name>
        <dbReference type="ChEBI" id="CHEBI:29105"/>
    </cofactor>
    <text evidence="12 13 14">Binds 1 zinc ion per monomer.</text>
</comment>
<evidence type="ECO:0000256" key="13">
    <source>
        <dbReference type="PIRNR" id="PIRNR002811"/>
    </source>
</evidence>
<dbReference type="InterPro" id="IPR006171">
    <property type="entry name" value="TOPRIM_dom"/>
</dbReference>
<name>A0A7W9N0F4_9MICC</name>
<dbReference type="InterPro" id="IPR030846">
    <property type="entry name" value="DnaG_bac"/>
</dbReference>
<dbReference type="SMART" id="SM00766">
    <property type="entry name" value="DnaG_DnaB_bind"/>
    <property type="match status" value="1"/>
</dbReference>
<keyword evidence="18" id="KW-1185">Reference proteome</keyword>
<keyword evidence="5 12" id="KW-0235">DNA replication</keyword>
<keyword evidence="3 12" id="KW-0808">Transferase</keyword>
<organism evidence="17 18">
    <name type="scientific">Micrococcus endophyticus</name>
    <dbReference type="NCBI Taxonomy" id="455343"/>
    <lineage>
        <taxon>Bacteria</taxon>
        <taxon>Bacillati</taxon>
        <taxon>Actinomycetota</taxon>
        <taxon>Actinomycetes</taxon>
        <taxon>Micrococcales</taxon>
        <taxon>Micrococcaceae</taxon>
        <taxon>Micrococcus</taxon>
    </lineage>
</organism>
<dbReference type="Pfam" id="PF08275">
    <property type="entry name" value="DNAG_N"/>
    <property type="match status" value="1"/>
</dbReference>
<accession>A0A7W9N0F4</accession>
<dbReference type="Gene3D" id="3.90.580.10">
    <property type="entry name" value="Zinc finger, CHC2-type domain"/>
    <property type="match status" value="1"/>
</dbReference>
<evidence type="ECO:0000313" key="17">
    <source>
        <dbReference type="EMBL" id="MBB5848683.1"/>
    </source>
</evidence>
<dbReference type="SMART" id="SM00400">
    <property type="entry name" value="ZnF_CHCC"/>
    <property type="match status" value="1"/>
</dbReference>
<keyword evidence="6 12" id="KW-0479">Metal-binding</keyword>
<dbReference type="FunFam" id="3.90.980.10:FF:000001">
    <property type="entry name" value="DNA primase"/>
    <property type="match status" value="1"/>
</dbReference>
<evidence type="ECO:0000313" key="18">
    <source>
        <dbReference type="Proteomes" id="UP000567246"/>
    </source>
</evidence>
<dbReference type="Pfam" id="PF10410">
    <property type="entry name" value="DnaB_bind"/>
    <property type="match status" value="1"/>
</dbReference>
<dbReference type="GO" id="GO:0003677">
    <property type="term" value="F:DNA binding"/>
    <property type="evidence" value="ECO:0007669"/>
    <property type="project" value="UniProtKB-KW"/>
</dbReference>
<comment type="subunit">
    <text evidence="12">Monomer. Interacts with DnaB.</text>
</comment>
<evidence type="ECO:0000256" key="1">
    <source>
        <dbReference type="ARBA" id="ARBA00022478"/>
    </source>
</evidence>
<dbReference type="InterPro" id="IPR036977">
    <property type="entry name" value="DNA_primase_Znf_CHC2"/>
</dbReference>
<dbReference type="PANTHER" id="PTHR30313:SF2">
    <property type="entry name" value="DNA PRIMASE"/>
    <property type="match status" value="1"/>
</dbReference>
<evidence type="ECO:0000256" key="3">
    <source>
        <dbReference type="ARBA" id="ARBA00022679"/>
    </source>
</evidence>
<evidence type="ECO:0000256" key="2">
    <source>
        <dbReference type="ARBA" id="ARBA00022515"/>
    </source>
</evidence>
<dbReference type="Gene3D" id="3.90.980.10">
    <property type="entry name" value="DNA primase, catalytic core, N-terminal domain"/>
    <property type="match status" value="1"/>
</dbReference>
<dbReference type="GO" id="GO:0006269">
    <property type="term" value="P:DNA replication, synthesis of primer"/>
    <property type="evidence" value="ECO:0007669"/>
    <property type="project" value="UniProtKB-UniRule"/>
</dbReference>
<comment type="catalytic activity">
    <reaction evidence="12">
        <text>ssDNA + n NTP = ssDNA/pppN(pN)n-1 hybrid + (n-1) diphosphate.</text>
        <dbReference type="EC" id="2.7.7.101"/>
    </reaction>
</comment>
<dbReference type="CDD" id="cd03364">
    <property type="entry name" value="TOPRIM_DnaG_primases"/>
    <property type="match status" value="1"/>
</dbReference>
<dbReference type="EC" id="2.7.7.101" evidence="12"/>
<keyword evidence="8 12" id="KW-0862">Zinc</keyword>
<evidence type="ECO:0000256" key="7">
    <source>
        <dbReference type="ARBA" id="ARBA00022771"/>
    </source>
</evidence>
<dbReference type="GO" id="GO:1990077">
    <property type="term" value="C:primosome complex"/>
    <property type="evidence" value="ECO:0007669"/>
    <property type="project" value="UniProtKB-KW"/>
</dbReference>
<dbReference type="InterPro" id="IPR002694">
    <property type="entry name" value="Znf_CHC2"/>
</dbReference>
<dbReference type="GO" id="GO:0003899">
    <property type="term" value="F:DNA-directed RNA polymerase activity"/>
    <property type="evidence" value="ECO:0007669"/>
    <property type="project" value="UniProtKB-UniRule"/>
</dbReference>
<dbReference type="GO" id="GO:0008270">
    <property type="term" value="F:zinc ion binding"/>
    <property type="evidence" value="ECO:0007669"/>
    <property type="project" value="UniProtKB-UniRule"/>
</dbReference>
<feature type="zinc finger region" description="CHC2-type" evidence="12 14">
    <location>
        <begin position="41"/>
        <end position="65"/>
    </location>
</feature>
<dbReference type="FunFam" id="3.90.580.10:FF:000001">
    <property type="entry name" value="DNA primase"/>
    <property type="match status" value="1"/>
</dbReference>
<dbReference type="Gene3D" id="3.40.1360.10">
    <property type="match status" value="1"/>
</dbReference>
<comment type="similarity">
    <text evidence="12 13">Belongs to the DnaG primase family.</text>
</comment>
<dbReference type="InterPro" id="IPR034151">
    <property type="entry name" value="TOPRIM_DnaG_bac"/>
</dbReference>
<evidence type="ECO:0000256" key="4">
    <source>
        <dbReference type="ARBA" id="ARBA00022695"/>
    </source>
</evidence>
<keyword evidence="9" id="KW-0460">Magnesium</keyword>
<dbReference type="Pfam" id="PF08278">
    <property type="entry name" value="DnaG_DnaB_bind"/>
    <property type="match status" value="1"/>
</dbReference>
<keyword evidence="11 12" id="KW-0804">Transcription</keyword>
<dbReference type="NCBIfam" id="TIGR01391">
    <property type="entry name" value="dnaG"/>
    <property type="match status" value="1"/>
</dbReference>
<evidence type="ECO:0000256" key="10">
    <source>
        <dbReference type="ARBA" id="ARBA00023125"/>
    </source>
</evidence>
<dbReference type="InterPro" id="IPR006295">
    <property type="entry name" value="DNA_primase_DnaG"/>
</dbReference>
<evidence type="ECO:0000256" key="15">
    <source>
        <dbReference type="SAM" id="MobiDB-lite"/>
    </source>
</evidence>
<dbReference type="EMBL" id="JACHMW010000001">
    <property type="protein sequence ID" value="MBB5848683.1"/>
    <property type="molecule type" value="Genomic_DNA"/>
</dbReference>
<dbReference type="SUPFAM" id="SSF57783">
    <property type="entry name" value="Zinc beta-ribbon"/>
    <property type="match status" value="1"/>
</dbReference>
<dbReference type="GO" id="GO:0000428">
    <property type="term" value="C:DNA-directed RNA polymerase complex"/>
    <property type="evidence" value="ECO:0007669"/>
    <property type="project" value="UniProtKB-KW"/>
</dbReference>
<evidence type="ECO:0000256" key="8">
    <source>
        <dbReference type="ARBA" id="ARBA00022833"/>
    </source>
</evidence>
<dbReference type="Pfam" id="PF01807">
    <property type="entry name" value="Zn_ribbon_DnaG"/>
    <property type="match status" value="1"/>
</dbReference>
<comment type="function">
    <text evidence="12 13">RNA polymerase that catalyzes the synthesis of short RNA molecules used as primers for DNA polymerase during DNA replication.</text>
</comment>
<dbReference type="PIRSF" id="PIRSF002811">
    <property type="entry name" value="DnaG"/>
    <property type="match status" value="1"/>
</dbReference>
<keyword evidence="4 12" id="KW-0548">Nucleotidyltransferase</keyword>
<keyword evidence="2 12" id="KW-0639">Primosome</keyword>
<dbReference type="Pfam" id="PF13662">
    <property type="entry name" value="Toprim_4"/>
    <property type="match status" value="1"/>
</dbReference>
<comment type="domain">
    <text evidence="12">Contains an N-terminal zinc-binding domain, a central core domain that contains the primase activity, and a C-terminal DnaB-binding domain.</text>
</comment>
<gene>
    <name evidence="12" type="primary">dnaG</name>
    <name evidence="17" type="ORF">HDA33_001247</name>
</gene>
<dbReference type="InterPro" id="IPR019475">
    <property type="entry name" value="DNA_primase_DnaB-bd"/>
</dbReference>
<evidence type="ECO:0000259" key="16">
    <source>
        <dbReference type="PROSITE" id="PS50880"/>
    </source>
</evidence>
<feature type="compositionally biased region" description="Basic and acidic residues" evidence="15">
    <location>
        <begin position="450"/>
        <end position="459"/>
    </location>
</feature>
<keyword evidence="10 12" id="KW-0238">DNA-binding</keyword>
<dbReference type="HAMAP" id="MF_00974">
    <property type="entry name" value="DNA_primase_DnaG"/>
    <property type="match status" value="1"/>
</dbReference>
<protein>
    <recommendedName>
        <fullName evidence="12 13">DNA primase</fullName>
        <ecNumber evidence="12">2.7.7.101</ecNumber>
    </recommendedName>
</protein>
<dbReference type="Proteomes" id="UP000567246">
    <property type="component" value="Unassembled WGS sequence"/>
</dbReference>
<proteinExistence type="inferred from homology"/>
<dbReference type="InterPro" id="IPR013264">
    <property type="entry name" value="DNAG_N"/>
</dbReference>